<protein>
    <submittedName>
        <fullName evidence="1">Uncharacterized protein</fullName>
    </submittedName>
</protein>
<evidence type="ECO:0000313" key="1">
    <source>
        <dbReference type="EMBL" id="DAE27060.1"/>
    </source>
</evidence>
<sequence length="80" mass="9242">MNPVKFPEQNSVFRHPDCSDLPALHIHNEKFDTDEVVSYWEFTDEELVQILKDVQDGKRPQIFLSVIGGQPPVALYMRGE</sequence>
<reference evidence="1" key="1">
    <citation type="journal article" date="2021" name="Proc. Natl. Acad. Sci. U.S.A.">
        <title>A Catalog of Tens of Thousands of Viruses from Human Metagenomes Reveals Hidden Associations with Chronic Diseases.</title>
        <authorList>
            <person name="Tisza M.J."/>
            <person name="Buck C.B."/>
        </authorList>
    </citation>
    <scope>NUCLEOTIDE SEQUENCE</scope>
    <source>
        <strain evidence="1">Ctah610</strain>
    </source>
</reference>
<dbReference type="EMBL" id="BK015827">
    <property type="protein sequence ID" value="DAE27060.1"/>
    <property type="molecule type" value="Genomic_DNA"/>
</dbReference>
<organism evidence="1">
    <name type="scientific">virus sp. ctah610</name>
    <dbReference type="NCBI Taxonomy" id="2826807"/>
    <lineage>
        <taxon>Viruses</taxon>
    </lineage>
</organism>
<proteinExistence type="predicted"/>
<accession>A0A8S5R7U6</accession>
<name>A0A8S5R7U6_9VIRU</name>